<reference evidence="5" key="1">
    <citation type="submission" date="2024-06" db="EMBL/GenBank/DDBJ databases">
        <title>Complete genome sequence of the cellulolytic actinobacterium, Cellulosimicrobium ES-005.</title>
        <authorList>
            <person name="Matthews C.T."/>
            <person name="Underwood K.D."/>
            <person name="Ghanchi K.M."/>
            <person name="Fields S.D."/>
            <person name="Gardner S.G."/>
        </authorList>
    </citation>
    <scope>NUCLEOTIDE SEQUENCE</scope>
    <source>
        <strain evidence="5">ES-005</strain>
    </source>
</reference>
<dbReference type="GO" id="GO:0003676">
    <property type="term" value="F:nucleic acid binding"/>
    <property type="evidence" value="ECO:0007669"/>
    <property type="project" value="InterPro"/>
</dbReference>
<evidence type="ECO:0000256" key="1">
    <source>
        <dbReference type="ARBA" id="ARBA00022723"/>
    </source>
</evidence>
<dbReference type="GO" id="GO:0016818">
    <property type="term" value="F:hydrolase activity, acting on acid anhydrides, in phosphorus-containing anhydrides"/>
    <property type="evidence" value="ECO:0007669"/>
    <property type="project" value="InterPro"/>
</dbReference>
<dbReference type="Pfam" id="PF08797">
    <property type="entry name" value="HIRAN"/>
    <property type="match status" value="1"/>
</dbReference>
<gene>
    <name evidence="5" type="ORF">ABRQ22_06625</name>
</gene>
<evidence type="ECO:0000313" key="5">
    <source>
        <dbReference type="EMBL" id="XCH31355.1"/>
    </source>
</evidence>
<evidence type="ECO:0000256" key="3">
    <source>
        <dbReference type="SAM" id="MobiDB-lite"/>
    </source>
</evidence>
<dbReference type="GO" id="GO:0008270">
    <property type="term" value="F:zinc ion binding"/>
    <property type="evidence" value="ECO:0007669"/>
    <property type="project" value="InterPro"/>
</dbReference>
<sequence length="216" mass="23629">MGLLKKLFGRRDETPPKPAPAPTARVTARRSHRVAQTSRPAPSAPTPVAQRTTVWRDEYLEGEREAAALARREGAFPNLRLVKERGRLVLEAPGMGWINPRSRALYKIGIYMFGLRGRAYHEATFVAAALPLGRVLELVREPENAHDKNAVAIHARNGKIGYVNKQNAARIAKRIDAGETMRCIVAKGGRAGDPDKSCALLVTSDVTLAHIAQDVS</sequence>
<feature type="region of interest" description="Disordered" evidence="3">
    <location>
        <begin position="1"/>
        <end position="50"/>
    </location>
</feature>
<feature type="domain" description="HIRAN" evidence="4">
    <location>
        <begin position="110"/>
        <end position="208"/>
    </location>
</feature>
<dbReference type="AlphaFoldDB" id="A0AAU8G355"/>
<dbReference type="InterPro" id="IPR014905">
    <property type="entry name" value="HIRAN"/>
</dbReference>
<evidence type="ECO:0000259" key="4">
    <source>
        <dbReference type="SMART" id="SM00910"/>
    </source>
</evidence>
<accession>A0AAU8G355</accession>
<keyword evidence="2" id="KW-0378">Hydrolase</keyword>
<dbReference type="SMART" id="SM00910">
    <property type="entry name" value="HIRAN"/>
    <property type="match status" value="1"/>
</dbReference>
<name>A0AAU8G355_9MICO</name>
<organism evidence="5">
    <name type="scientific">Cellulosimicrobium sp. ES-005</name>
    <dbReference type="NCBI Taxonomy" id="3163031"/>
    <lineage>
        <taxon>Bacteria</taxon>
        <taxon>Bacillati</taxon>
        <taxon>Actinomycetota</taxon>
        <taxon>Actinomycetes</taxon>
        <taxon>Micrococcales</taxon>
        <taxon>Promicromonosporaceae</taxon>
        <taxon>Cellulosimicrobium</taxon>
    </lineage>
</organism>
<dbReference type="Gene3D" id="3.30.70.2330">
    <property type="match status" value="1"/>
</dbReference>
<evidence type="ECO:0000256" key="2">
    <source>
        <dbReference type="ARBA" id="ARBA00022801"/>
    </source>
</evidence>
<dbReference type="RefSeq" id="WP_353708972.1">
    <property type="nucleotide sequence ID" value="NZ_CP159290.1"/>
</dbReference>
<protein>
    <submittedName>
        <fullName evidence="5">HIRAN domain-containing protein</fullName>
    </submittedName>
</protein>
<dbReference type="EMBL" id="CP159290">
    <property type="protein sequence ID" value="XCH31355.1"/>
    <property type="molecule type" value="Genomic_DNA"/>
</dbReference>
<proteinExistence type="predicted"/>
<keyword evidence="1" id="KW-0479">Metal-binding</keyword>